<evidence type="ECO:0000313" key="1">
    <source>
        <dbReference type="EMBL" id="KAJ9558384.1"/>
    </source>
</evidence>
<comment type="caution">
    <text evidence="1">The sequence shown here is derived from an EMBL/GenBank/DDBJ whole genome shotgun (WGS) entry which is preliminary data.</text>
</comment>
<name>A0AA38TE59_9ASTR</name>
<gene>
    <name evidence="1" type="ORF">OSB04_012998</name>
</gene>
<organism evidence="1 2">
    <name type="scientific">Centaurea solstitialis</name>
    <name type="common">yellow star-thistle</name>
    <dbReference type="NCBI Taxonomy" id="347529"/>
    <lineage>
        <taxon>Eukaryota</taxon>
        <taxon>Viridiplantae</taxon>
        <taxon>Streptophyta</taxon>
        <taxon>Embryophyta</taxon>
        <taxon>Tracheophyta</taxon>
        <taxon>Spermatophyta</taxon>
        <taxon>Magnoliopsida</taxon>
        <taxon>eudicotyledons</taxon>
        <taxon>Gunneridae</taxon>
        <taxon>Pentapetalae</taxon>
        <taxon>asterids</taxon>
        <taxon>campanulids</taxon>
        <taxon>Asterales</taxon>
        <taxon>Asteraceae</taxon>
        <taxon>Carduoideae</taxon>
        <taxon>Cardueae</taxon>
        <taxon>Centaureinae</taxon>
        <taxon>Centaurea</taxon>
    </lineage>
</organism>
<accession>A0AA38TE59</accession>
<dbReference type="EMBL" id="JARYMX010000003">
    <property type="protein sequence ID" value="KAJ9558384.1"/>
    <property type="molecule type" value="Genomic_DNA"/>
</dbReference>
<sequence>MQTTRTVGMKIRVQGPPSVIKAIHEVSGRDFSSLANLRKSEAWLNIAKVEESLSSINLDLDDHFTRKVGDGNDIFFWSDRWLGGIPLKCISQQNLYIAMKFLHRNGEGIHQLEDILHVELVPVEDGWPWEGDPNGEFTVTSLRSIIDNLTYPFLQILFLE</sequence>
<dbReference type="PANTHER" id="PTHR36617:SF15">
    <property type="entry name" value="REVERSE TRANSCRIPTASE ZINC-BINDING DOMAIN-CONTAINING PROTEIN"/>
    <property type="match status" value="1"/>
</dbReference>
<reference evidence="1" key="1">
    <citation type="submission" date="2023-03" db="EMBL/GenBank/DDBJ databases">
        <title>Chromosome-scale reference genome and RAD-based genetic map of yellow starthistle (Centaurea solstitialis) reveal putative structural variation and QTLs associated with invader traits.</title>
        <authorList>
            <person name="Reatini B."/>
            <person name="Cang F.A."/>
            <person name="Jiang Q."/>
            <person name="Mckibben M.T.W."/>
            <person name="Barker M.S."/>
            <person name="Rieseberg L.H."/>
            <person name="Dlugosch K.M."/>
        </authorList>
    </citation>
    <scope>NUCLEOTIDE SEQUENCE</scope>
    <source>
        <strain evidence="1">CAN-66</strain>
        <tissue evidence="1">Leaf</tissue>
    </source>
</reference>
<keyword evidence="2" id="KW-1185">Reference proteome</keyword>
<dbReference type="Proteomes" id="UP001172457">
    <property type="component" value="Chromosome 3"/>
</dbReference>
<protein>
    <submittedName>
        <fullName evidence="1">Uncharacterized protein</fullName>
    </submittedName>
</protein>
<dbReference type="AlphaFoldDB" id="A0AA38TE59"/>
<evidence type="ECO:0000313" key="2">
    <source>
        <dbReference type="Proteomes" id="UP001172457"/>
    </source>
</evidence>
<proteinExistence type="predicted"/>
<dbReference type="PANTHER" id="PTHR36617">
    <property type="entry name" value="PROTEIN, PUTATIVE-RELATED"/>
    <property type="match status" value="1"/>
</dbReference>